<keyword evidence="2" id="KW-1185">Reference proteome</keyword>
<proteinExistence type="predicted"/>
<dbReference type="Proteomes" id="UP001195965">
    <property type="component" value="Chromosome"/>
</dbReference>
<reference evidence="1 2" key="1">
    <citation type="journal article" date="2021" name="ISME J.">
        <title>Genomic evolution of the class Acidithiobacillia: deep-branching Proteobacteria living in extreme acidic conditions.</title>
        <authorList>
            <person name="Moya-Beltran A."/>
            <person name="Beard S."/>
            <person name="Rojas-Villalobos C."/>
            <person name="Issotta F."/>
            <person name="Gallardo Y."/>
            <person name="Ulloa R."/>
            <person name="Giaveno A."/>
            <person name="Degli Esposti M."/>
            <person name="Johnson D.B."/>
            <person name="Quatrini R."/>
        </authorList>
    </citation>
    <scope>NUCLEOTIDE SEQUENCE [LARGE SCALE GENOMIC DNA]</scope>
    <source>
        <strain evidence="1 2">GG1-14</strain>
    </source>
</reference>
<evidence type="ECO:0000313" key="1">
    <source>
        <dbReference type="EMBL" id="XRI73001.1"/>
    </source>
</evidence>
<sequence>MNTLIQLSKHHSRVITEALVVQVQGSAPTAIGRSVALRDDNHVLGTVGGGHMEYSVLNLLRNRDKKNWHARVEFVLGTKDDQCCGGRVAIALVDVQPFFAELYASGAARSYHVDERGYLHLIAGITNNGQRLGDSVALNLLETASVPEFSVHGDYFLLPAPQQQTVWIFGAGHVGRAFTRLAVGLDFQITLYDDRPEWTDPADFPKEVVLTNSCDQSVIKELKCANIVLIMTYSHALDYALLEYFADQPLLYLGVIASESKAARFRHQLIRAARPIPDFLHMPMGLPGIGKKPMEIAVSILAELLQLRHKGVFS</sequence>
<protein>
    <submittedName>
        <fullName evidence="1">XdhC family protein</fullName>
    </submittedName>
</protein>
<evidence type="ECO:0000313" key="2">
    <source>
        <dbReference type="Proteomes" id="UP001195965"/>
    </source>
</evidence>
<dbReference type="EMBL" id="CP127526">
    <property type="protein sequence ID" value="XRI73001.1"/>
    <property type="molecule type" value="Genomic_DNA"/>
</dbReference>
<gene>
    <name evidence="1" type="ORF">HHS34_011185</name>
</gene>
<organism evidence="1 2">
    <name type="scientific">Acidithiobacillus montserratensis</name>
    <dbReference type="NCBI Taxonomy" id="2729135"/>
    <lineage>
        <taxon>Bacteria</taxon>
        <taxon>Pseudomonadati</taxon>
        <taxon>Pseudomonadota</taxon>
        <taxon>Acidithiobacillia</taxon>
        <taxon>Acidithiobacillales</taxon>
        <taxon>Acidithiobacillaceae</taxon>
        <taxon>Acidithiobacillus</taxon>
    </lineage>
</organism>
<accession>A0ACD5HEM6</accession>
<name>A0ACD5HEM6_9PROT</name>